<dbReference type="Proteomes" id="UP000054770">
    <property type="component" value="Unassembled WGS sequence"/>
</dbReference>
<accession>A0A158KWU3</accession>
<reference evidence="3" key="1">
    <citation type="submission" date="2016-01" db="EMBL/GenBank/DDBJ databases">
        <authorList>
            <person name="Peeters C."/>
        </authorList>
    </citation>
    <scope>NUCLEOTIDE SEQUENCE [LARGE SCALE GENOMIC DNA]</scope>
    <source>
        <strain evidence="3">LMG 22940</strain>
    </source>
</reference>
<dbReference type="GO" id="GO:0016787">
    <property type="term" value="F:hydrolase activity"/>
    <property type="evidence" value="ECO:0007669"/>
    <property type="project" value="UniProtKB-KW"/>
</dbReference>
<comment type="caution">
    <text evidence="3">The sequence shown here is derived from an EMBL/GenBank/DDBJ whole genome shotgun (WGS) entry which is preliminary data.</text>
</comment>
<dbReference type="Gene3D" id="3.20.20.140">
    <property type="entry name" value="Metal-dependent hydrolases"/>
    <property type="match status" value="1"/>
</dbReference>
<proteinExistence type="inferred from homology"/>
<feature type="domain" description="Amidohydrolase-related" evidence="2">
    <location>
        <begin position="7"/>
        <end position="298"/>
    </location>
</feature>
<dbReference type="InterPro" id="IPR052350">
    <property type="entry name" value="Metallo-dep_Lactonases"/>
</dbReference>
<dbReference type="EMBL" id="FCON02000177">
    <property type="protein sequence ID" value="SAL85070.1"/>
    <property type="molecule type" value="Genomic_DNA"/>
</dbReference>
<evidence type="ECO:0000313" key="3">
    <source>
        <dbReference type="EMBL" id="SAL85070.1"/>
    </source>
</evidence>
<dbReference type="OrthoDB" id="9787654at2"/>
<dbReference type="InterPro" id="IPR006680">
    <property type="entry name" value="Amidohydro-rel"/>
</dbReference>
<evidence type="ECO:0000256" key="1">
    <source>
        <dbReference type="ARBA" id="ARBA00038310"/>
    </source>
</evidence>
<evidence type="ECO:0000313" key="4">
    <source>
        <dbReference type="Proteomes" id="UP000054770"/>
    </source>
</evidence>
<keyword evidence="4" id="KW-1185">Reference proteome</keyword>
<sequence>MDNLPIIDPHHHLYDLKAGRYPWLQDEMLERVFGDYSAIRRDYLIDDFREDIKNQNVVKSVHLQVEYDHNNPVAETRWLQSVADQHGYPHGIVAFADLSSPTVQQTIEEHCAFPNVRGIRQCLNYHRDPVKTFIDHPHLMSDAQWQRGYGLLERYGLSFDLQLYYTQMEEALALAKVFPDTPVVLNHTGMPVDRGADDIAAWRASMKLLASAPNVFCKISGLGMGDWKWTTDSIRPFVLDAIGAFGTERCMFASNFPVDKLFSSYDDVFNAFKAITLDFSDAERRALFHDNAERVYRL</sequence>
<comment type="similarity">
    <text evidence="1">Belongs to the metallo-dependent hydrolases superfamily.</text>
</comment>
<evidence type="ECO:0000259" key="2">
    <source>
        <dbReference type="Pfam" id="PF04909"/>
    </source>
</evidence>
<protein>
    <submittedName>
        <fullName evidence="3">Amidohydrolase 2</fullName>
    </submittedName>
</protein>
<dbReference type="PANTHER" id="PTHR43569:SF1">
    <property type="entry name" value="BLL3371 PROTEIN"/>
    <property type="match status" value="1"/>
</dbReference>
<dbReference type="InterPro" id="IPR032466">
    <property type="entry name" value="Metal_Hydrolase"/>
</dbReference>
<organism evidence="3 4">
    <name type="scientific">Caballeronia choica</name>
    <dbReference type="NCBI Taxonomy" id="326476"/>
    <lineage>
        <taxon>Bacteria</taxon>
        <taxon>Pseudomonadati</taxon>
        <taxon>Pseudomonadota</taxon>
        <taxon>Betaproteobacteria</taxon>
        <taxon>Burkholderiales</taxon>
        <taxon>Burkholderiaceae</taxon>
        <taxon>Caballeronia</taxon>
    </lineage>
</organism>
<dbReference type="PANTHER" id="PTHR43569">
    <property type="entry name" value="AMIDOHYDROLASE"/>
    <property type="match status" value="1"/>
</dbReference>
<dbReference type="SUPFAM" id="SSF51556">
    <property type="entry name" value="Metallo-dependent hydrolases"/>
    <property type="match status" value="1"/>
</dbReference>
<gene>
    <name evidence="3" type="ORF">AWB68_07550</name>
</gene>
<name>A0A158KWU3_9BURK</name>
<dbReference type="AlphaFoldDB" id="A0A158KWU3"/>
<dbReference type="Pfam" id="PF04909">
    <property type="entry name" value="Amidohydro_2"/>
    <property type="match status" value="1"/>
</dbReference>